<comment type="function">
    <text evidence="10">Catalyzes the condensation reaction of fatty acid synthesis by the addition to an acyl acceptor of two carbons from malonyl-ACP. Catalyzes the first condensation reaction which initiates fatty acid synthesis and may therefore play a role in governing the total rate of fatty acid production. Possesses both acetoacetyl-ACP synthase and acetyl transacylase activities. Its substrate specificity determines the biosynthesis of branched-chain and/or straight-chain of fatty acids.</text>
</comment>
<dbReference type="GO" id="GO:0005737">
    <property type="term" value="C:cytoplasm"/>
    <property type="evidence" value="ECO:0007669"/>
    <property type="project" value="UniProtKB-SubCell"/>
</dbReference>
<dbReference type="PANTHER" id="PTHR43091">
    <property type="entry name" value="3-OXOACYL-[ACYL-CARRIER-PROTEIN] SYNTHASE"/>
    <property type="match status" value="1"/>
</dbReference>
<evidence type="ECO:0000256" key="7">
    <source>
        <dbReference type="ARBA" id="ARBA00023160"/>
    </source>
</evidence>
<feature type="active site" evidence="10">
    <location>
        <position position="278"/>
    </location>
</feature>
<dbReference type="Pfam" id="PF08541">
    <property type="entry name" value="ACP_syn_III_C"/>
    <property type="match status" value="1"/>
</dbReference>
<comment type="domain">
    <text evidence="10">The last Arg residue of the ACP-binding site is essential for the weak association between ACP/AcpP and FabH.</text>
</comment>
<comment type="similarity">
    <text evidence="1 10">Belongs to the thiolase-like superfamily. FabH family.</text>
</comment>
<dbReference type="PATRIC" id="fig|570156.3.peg.2206"/>
<feature type="domain" description="Beta-ketoacyl-[acyl-carrier-protein] synthase III C-terminal" evidence="11">
    <location>
        <begin position="232"/>
        <end position="321"/>
    </location>
</feature>
<evidence type="ECO:0000256" key="3">
    <source>
        <dbReference type="ARBA" id="ARBA00022516"/>
    </source>
</evidence>
<dbReference type="AlphaFoldDB" id="A0A0P7E929"/>
<accession>A0A0P7E929</accession>
<proteinExistence type="inferred from homology"/>
<evidence type="ECO:0000256" key="1">
    <source>
        <dbReference type="ARBA" id="ARBA00008642"/>
    </source>
</evidence>
<organism evidence="13 14">
    <name type="scientific">Pseudoalteromonas lipolytica</name>
    <dbReference type="NCBI Taxonomy" id="570156"/>
    <lineage>
        <taxon>Bacteria</taxon>
        <taxon>Pseudomonadati</taxon>
        <taxon>Pseudomonadota</taxon>
        <taxon>Gammaproteobacteria</taxon>
        <taxon>Alteromonadales</taxon>
        <taxon>Pseudoalteromonadaceae</taxon>
        <taxon>Pseudoalteromonas</taxon>
    </lineage>
</organism>
<evidence type="ECO:0000313" key="13">
    <source>
        <dbReference type="EMBL" id="KPM84462.1"/>
    </source>
</evidence>
<comment type="caution">
    <text evidence="13">The sequence shown here is derived from an EMBL/GenBank/DDBJ whole genome shotgun (WGS) entry which is preliminary data.</text>
</comment>
<evidence type="ECO:0000259" key="12">
    <source>
        <dbReference type="Pfam" id="PF08545"/>
    </source>
</evidence>
<gene>
    <name evidence="10" type="primary">fabH</name>
    <name evidence="13" type="ORF">AOG27_06090</name>
</gene>
<dbReference type="PANTHER" id="PTHR43091:SF2">
    <property type="entry name" value="BETA-KETOACYL-[ACYL-CARRIER-PROTEIN] SYNTHASE III 2"/>
    <property type="match status" value="1"/>
</dbReference>
<protein>
    <recommendedName>
        <fullName evidence="10">Beta-ketoacyl-[acyl-carrier-protein] synthase III</fullName>
        <shortName evidence="10">Beta-ketoacyl-ACP synthase III</shortName>
        <shortName evidence="10">KAS III</shortName>
        <ecNumber evidence="10">2.3.1.180</ecNumber>
    </recommendedName>
    <alternativeName>
        <fullName evidence="10">3-oxoacyl-[acyl-carrier-protein] synthase 3</fullName>
    </alternativeName>
    <alternativeName>
        <fullName evidence="10">3-oxoacyl-[acyl-carrier-protein] synthase III</fullName>
    </alternativeName>
</protein>
<dbReference type="Proteomes" id="UP000050378">
    <property type="component" value="Unassembled WGS sequence"/>
</dbReference>
<keyword evidence="9 10" id="KW-0012">Acyltransferase</keyword>
<keyword evidence="6 10" id="KW-0443">Lipid metabolism</keyword>
<dbReference type="RefSeq" id="WP_054552120.1">
    <property type="nucleotide sequence ID" value="NZ_LJTC01000003.1"/>
</dbReference>
<evidence type="ECO:0000256" key="2">
    <source>
        <dbReference type="ARBA" id="ARBA00022490"/>
    </source>
</evidence>
<dbReference type="GO" id="GO:0006633">
    <property type="term" value="P:fatty acid biosynthetic process"/>
    <property type="evidence" value="ECO:0007669"/>
    <property type="project" value="UniProtKB-UniRule"/>
</dbReference>
<dbReference type="UniPathway" id="UPA00094"/>
<name>A0A0P7E929_9GAMM</name>
<evidence type="ECO:0000256" key="6">
    <source>
        <dbReference type="ARBA" id="ARBA00023098"/>
    </source>
</evidence>
<keyword evidence="7 10" id="KW-0275">Fatty acid biosynthesis</keyword>
<dbReference type="GO" id="GO:0033818">
    <property type="term" value="F:beta-ketoacyl-acyl-carrier-protein synthase III activity"/>
    <property type="evidence" value="ECO:0007669"/>
    <property type="project" value="UniProtKB-UniRule"/>
</dbReference>
<comment type="subcellular location">
    <subcellularLocation>
        <location evidence="10">Cytoplasm</location>
    </subcellularLocation>
</comment>
<feature type="active site" evidence="10">
    <location>
        <position position="248"/>
    </location>
</feature>
<dbReference type="InterPro" id="IPR013751">
    <property type="entry name" value="ACP_syn_III_N"/>
</dbReference>
<dbReference type="InterPro" id="IPR016039">
    <property type="entry name" value="Thiolase-like"/>
</dbReference>
<reference evidence="13 14" key="1">
    <citation type="submission" date="2015-09" db="EMBL/GenBank/DDBJ databases">
        <title>Draft Genome Sequence of Pseudoalteromonas lipolytica UCD-48B.</title>
        <authorList>
            <person name="Krusor M."/>
            <person name="Coil D.A."/>
            <person name="Lang J.M."/>
            <person name="Eisen J.A."/>
            <person name="Alexiev A."/>
        </authorList>
    </citation>
    <scope>NUCLEOTIDE SEQUENCE [LARGE SCALE GENOMIC DNA]</scope>
    <source>
        <strain evidence="13 14">UCD-48B</strain>
    </source>
</reference>
<dbReference type="NCBIfam" id="NF006829">
    <property type="entry name" value="PRK09352.1"/>
    <property type="match status" value="1"/>
</dbReference>
<dbReference type="STRING" id="570156.AOG27_06090"/>
<dbReference type="EMBL" id="LJTC01000003">
    <property type="protein sequence ID" value="KPM84462.1"/>
    <property type="molecule type" value="Genomic_DNA"/>
</dbReference>
<keyword evidence="4 10" id="KW-0808">Transferase</keyword>
<keyword evidence="2 10" id="KW-0963">Cytoplasm</keyword>
<dbReference type="SUPFAM" id="SSF53901">
    <property type="entry name" value="Thiolase-like"/>
    <property type="match status" value="1"/>
</dbReference>
<evidence type="ECO:0000256" key="4">
    <source>
        <dbReference type="ARBA" id="ARBA00022679"/>
    </source>
</evidence>
<feature type="domain" description="Beta-ketoacyl-[acyl-carrier-protein] synthase III N-terminal" evidence="12">
    <location>
        <begin position="105"/>
        <end position="182"/>
    </location>
</feature>
<dbReference type="InterPro" id="IPR013747">
    <property type="entry name" value="ACP_syn_III_C"/>
</dbReference>
<dbReference type="HAMAP" id="MF_01815">
    <property type="entry name" value="FabH"/>
    <property type="match status" value="1"/>
</dbReference>
<dbReference type="EC" id="2.3.1.180" evidence="10"/>
<comment type="catalytic activity">
    <reaction evidence="10">
        <text>malonyl-[ACP] + acetyl-CoA + H(+) = 3-oxobutanoyl-[ACP] + CO2 + CoA</text>
        <dbReference type="Rhea" id="RHEA:12080"/>
        <dbReference type="Rhea" id="RHEA-COMP:9623"/>
        <dbReference type="Rhea" id="RHEA-COMP:9625"/>
        <dbReference type="ChEBI" id="CHEBI:15378"/>
        <dbReference type="ChEBI" id="CHEBI:16526"/>
        <dbReference type="ChEBI" id="CHEBI:57287"/>
        <dbReference type="ChEBI" id="CHEBI:57288"/>
        <dbReference type="ChEBI" id="CHEBI:78449"/>
        <dbReference type="ChEBI" id="CHEBI:78450"/>
        <dbReference type="EC" id="2.3.1.180"/>
    </reaction>
</comment>
<dbReference type="InterPro" id="IPR004655">
    <property type="entry name" value="FabH"/>
</dbReference>
<keyword evidence="3 10" id="KW-0444">Lipid biosynthesis</keyword>
<evidence type="ECO:0000256" key="5">
    <source>
        <dbReference type="ARBA" id="ARBA00022832"/>
    </source>
</evidence>
<feature type="region of interest" description="ACP-binding" evidence="10">
    <location>
        <begin position="249"/>
        <end position="253"/>
    </location>
</feature>
<comment type="pathway">
    <text evidence="10">Lipid metabolism; fatty acid biosynthesis.</text>
</comment>
<dbReference type="OrthoDB" id="9815506at2"/>
<dbReference type="CDD" id="cd00830">
    <property type="entry name" value="KAS_III"/>
    <property type="match status" value="1"/>
</dbReference>
<keyword evidence="8 10" id="KW-0511">Multifunctional enzyme</keyword>
<evidence type="ECO:0000256" key="9">
    <source>
        <dbReference type="ARBA" id="ARBA00023315"/>
    </source>
</evidence>
<dbReference type="GO" id="GO:0004315">
    <property type="term" value="F:3-oxoacyl-[acyl-carrier-protein] synthase activity"/>
    <property type="evidence" value="ECO:0007669"/>
    <property type="project" value="InterPro"/>
</dbReference>
<dbReference type="Pfam" id="PF08545">
    <property type="entry name" value="ACP_syn_III"/>
    <property type="match status" value="1"/>
</dbReference>
<evidence type="ECO:0000256" key="8">
    <source>
        <dbReference type="ARBA" id="ARBA00023268"/>
    </source>
</evidence>
<sequence length="357" mass="37703">MSYAQITGWGKCIPPASISNDEISNIVDTNDEWITTRTGIKSRRVSHVSTADLATVAAKQALACAGVDGKDIDLVLLATCTPSTMVANTASLVQKNIGAIGAAAMDTNAACSGFLYALQAATAQIRAGMIKKAVVIAAERMTWYINWARRDSAVLFGDGAGAVVLEASDTPSGLLATKTGCDSEDRDILHIENFGSDLNKYEPIGPSNLLFEGREIFKRAVKGMSEACDDVLNQAQLELDDIDVLVPHQANLRIIQAIQQRLKVADEKVMVNIADYGNTSAATIAIAICEAVEQGLIKPNSNIMSAAFGAGLTWAASYIKWGERVTPIAVSDATLPECDKTGLELVAPAVAACKAAQ</sequence>
<feature type="active site" evidence="10">
    <location>
        <position position="111"/>
    </location>
</feature>
<evidence type="ECO:0000313" key="14">
    <source>
        <dbReference type="Proteomes" id="UP000050378"/>
    </source>
</evidence>
<evidence type="ECO:0000259" key="11">
    <source>
        <dbReference type="Pfam" id="PF08541"/>
    </source>
</evidence>
<keyword evidence="5 10" id="KW-0276">Fatty acid metabolism</keyword>
<evidence type="ECO:0000256" key="10">
    <source>
        <dbReference type="HAMAP-Rule" id="MF_01815"/>
    </source>
</evidence>
<dbReference type="NCBIfam" id="TIGR00747">
    <property type="entry name" value="fabH"/>
    <property type="match status" value="1"/>
</dbReference>
<comment type="subunit">
    <text evidence="10">Homodimer.</text>
</comment>
<dbReference type="Gene3D" id="3.40.47.10">
    <property type="match status" value="1"/>
</dbReference>